<keyword evidence="6 9" id="KW-0068">Autocatalytic cleavage</keyword>
<dbReference type="KEGG" id="rsu:NHU_04001"/>
<comment type="subcellular location">
    <subcellularLocation>
        <location evidence="9">Cytoplasm</location>
    </subcellularLocation>
</comment>
<gene>
    <name evidence="9 11" type="primary">argJ</name>
    <name evidence="11" type="ORF">NHU_04001</name>
</gene>
<feature type="binding site" evidence="9">
    <location>
        <position position="211"/>
    </location>
    <ligand>
        <name>substrate</name>
    </ligand>
</feature>
<feature type="binding site" evidence="9">
    <location>
        <position position="248"/>
    </location>
    <ligand>
        <name>substrate</name>
    </ligand>
</feature>
<dbReference type="EMBL" id="AP014800">
    <property type="protein sequence ID" value="BAQ71124.1"/>
    <property type="molecule type" value="Genomic_DNA"/>
</dbReference>
<feature type="site" description="Involved in the stabilization of negative charge on the oxyanion by the formation of the oxyanion hole" evidence="9">
    <location>
        <position position="175"/>
    </location>
</feature>
<dbReference type="eggNOG" id="COG1364">
    <property type="taxonomic scope" value="Bacteria"/>
</dbReference>
<dbReference type="FunFam" id="3.60.70.12:FF:000001">
    <property type="entry name" value="Arginine biosynthesis bifunctional protein ArgJ, chloroplastic"/>
    <property type="match status" value="1"/>
</dbReference>
<feature type="region of interest" description="Disordered" evidence="10">
    <location>
        <begin position="1"/>
        <end position="28"/>
    </location>
</feature>
<dbReference type="GO" id="GO:0004358">
    <property type="term" value="F:L-glutamate N-acetyltransferase activity, acting on acetyl-L-ornithine as donor"/>
    <property type="evidence" value="ECO:0007669"/>
    <property type="project" value="UniProtKB-UniRule"/>
</dbReference>
<dbReference type="NCBIfam" id="NF003802">
    <property type="entry name" value="PRK05388.1"/>
    <property type="match status" value="1"/>
</dbReference>
<comment type="pathway">
    <text evidence="9">Amino-acid biosynthesis; L-arginine biosynthesis; L-ornithine and N-acetyl-L-glutamate from L-glutamate and N(2)-acetyl-L-ornithine (cyclic): step 1/1.</text>
</comment>
<dbReference type="HAMAP" id="MF_01106">
    <property type="entry name" value="ArgJ"/>
    <property type="match status" value="1"/>
</dbReference>
<comment type="function">
    <text evidence="9">Catalyzes two activities which are involved in the cyclic version of arginine biosynthesis: the synthesis of N-acetylglutamate from glutamate and acetyl-CoA as the acetyl donor, and of ornithine by transacetylation between N(2)-acetylornithine and glutamate.</text>
</comment>
<evidence type="ECO:0000256" key="3">
    <source>
        <dbReference type="ARBA" id="ARBA00022571"/>
    </source>
</evidence>
<dbReference type="GO" id="GO:0004042">
    <property type="term" value="F:L-glutamate N-acetyltransferase activity"/>
    <property type="evidence" value="ECO:0007669"/>
    <property type="project" value="UniProtKB-UniRule"/>
</dbReference>
<evidence type="ECO:0000256" key="4">
    <source>
        <dbReference type="ARBA" id="ARBA00022605"/>
    </source>
</evidence>
<feature type="chain" id="PRO_5023471160" description="Arginine biosynthesis bifunctional protein ArgJ beta chain" evidence="9">
    <location>
        <begin position="248"/>
        <end position="463"/>
    </location>
</feature>
<proteinExistence type="inferred from homology"/>
<dbReference type="Proteomes" id="UP000064912">
    <property type="component" value="Chromosome"/>
</dbReference>
<name>A0A0D6B8L4_RHOSU</name>
<dbReference type="CDD" id="cd02152">
    <property type="entry name" value="OAT"/>
    <property type="match status" value="1"/>
</dbReference>
<reference evidence="11 12" key="1">
    <citation type="submission" date="2015-02" db="EMBL/GenBank/DDBJ databases">
        <title>Genome sequene of Rhodovulum sulfidophilum DSM 2351.</title>
        <authorList>
            <person name="Nagao N."/>
        </authorList>
    </citation>
    <scope>NUCLEOTIDE SEQUENCE [LARGE SCALE GENOMIC DNA]</scope>
    <source>
        <strain evidence="11 12">DSM 2351</strain>
    </source>
</reference>
<organism evidence="11 12">
    <name type="scientific">Rhodovulum sulfidophilum</name>
    <name type="common">Rhodobacter sulfidophilus</name>
    <dbReference type="NCBI Taxonomy" id="35806"/>
    <lineage>
        <taxon>Bacteria</taxon>
        <taxon>Pseudomonadati</taxon>
        <taxon>Pseudomonadota</taxon>
        <taxon>Alphaproteobacteria</taxon>
        <taxon>Rhodobacterales</taxon>
        <taxon>Paracoccaceae</taxon>
        <taxon>Rhodovulum</taxon>
    </lineage>
</organism>
<keyword evidence="9" id="KW-0511">Multifunctional enzyme</keyword>
<sequence length="463" mass="48492">MAKDKKKKKVETEEPGKKKKKKARIKSLKREVERMRSQIVALSEKVPAKTPVISPLAPAAGFPALPVIEGAEFAAAEAGVRYRGRPDVMLARLAPGTAIAGVFTRSATRSAPVLDCEAKLAATPDPEAGAAIVVNSGNSNAFTGASGAEAVKAISTGLAETAGVPEARIFTASTGVIGEPLPHERITAVLGDLTERLSPEALPMAARAIMTTDTFPKGAAAVIEVEGQPIRIAGIAKGSGMIAPDMATMLAYVFTDAKIAQPLLQRMLGKLSDETFNSITVDGDTSTSDTLILAATGKSEAPEITDLRSAAGRAFQEALRGVMLDLAQQVVKDGEGATKFVEVAVTGAASPADARKVAMAIANSPLVKTAVAGEDPNWGRIVMAIGKSGAKADRDLISIRFGDILVAEKGWVAESYAEEVGAAYMKREELAIRVDLGLGKGSSTVWTCDFTKRYIEINADYRS</sequence>
<comment type="catalytic activity">
    <reaction evidence="9">
        <text>L-glutamate + acetyl-CoA = N-acetyl-L-glutamate + CoA + H(+)</text>
        <dbReference type="Rhea" id="RHEA:24292"/>
        <dbReference type="ChEBI" id="CHEBI:15378"/>
        <dbReference type="ChEBI" id="CHEBI:29985"/>
        <dbReference type="ChEBI" id="CHEBI:44337"/>
        <dbReference type="ChEBI" id="CHEBI:57287"/>
        <dbReference type="ChEBI" id="CHEBI:57288"/>
        <dbReference type="EC" id="2.3.1.1"/>
    </reaction>
</comment>
<keyword evidence="7 9" id="KW-0012">Acyltransferase</keyword>
<dbReference type="InterPro" id="IPR042195">
    <property type="entry name" value="ArgJ_beta_C"/>
</dbReference>
<evidence type="ECO:0000313" key="12">
    <source>
        <dbReference type="Proteomes" id="UP000064912"/>
    </source>
</evidence>
<dbReference type="NCBIfam" id="TIGR00120">
    <property type="entry name" value="ArgJ"/>
    <property type="match status" value="1"/>
</dbReference>
<dbReference type="AlphaFoldDB" id="A0A0D6B8L4"/>
<feature type="site" description="Cleavage; by autolysis" evidence="9">
    <location>
        <begin position="247"/>
        <end position="248"/>
    </location>
</feature>
<dbReference type="Gene3D" id="3.10.20.340">
    <property type="entry name" value="ArgJ beta chain, C-terminal domain"/>
    <property type="match status" value="1"/>
</dbReference>
<accession>A0A0D6B8L4</accession>
<comment type="similarity">
    <text evidence="1 9">Belongs to the ArgJ family.</text>
</comment>
<dbReference type="InterPro" id="IPR002813">
    <property type="entry name" value="Arg_biosynth_ArgJ"/>
</dbReference>
<dbReference type="InterPro" id="IPR016117">
    <property type="entry name" value="ArgJ-like_dom_sf"/>
</dbReference>
<feature type="chain" id="PRO_5023471159" description="Arginine biosynthesis bifunctional protein ArgJ alpha chain" evidence="9">
    <location>
        <begin position="1"/>
        <end position="247"/>
    </location>
</feature>
<feature type="compositionally biased region" description="Basic residues" evidence="10">
    <location>
        <begin position="17"/>
        <end position="27"/>
    </location>
</feature>
<dbReference type="Pfam" id="PF01960">
    <property type="entry name" value="ArgJ"/>
    <property type="match status" value="1"/>
</dbReference>
<feature type="binding site" evidence="9">
    <location>
        <position position="335"/>
    </location>
    <ligand>
        <name>substrate</name>
    </ligand>
</feature>
<feature type="binding site" evidence="9">
    <location>
        <position position="458"/>
    </location>
    <ligand>
        <name>substrate</name>
    </ligand>
</feature>
<dbReference type="FunFam" id="3.10.20.340:FF:000001">
    <property type="entry name" value="Arginine biosynthesis bifunctional protein ArgJ, chloroplastic"/>
    <property type="match status" value="1"/>
</dbReference>
<comment type="subunit">
    <text evidence="2 9">Heterotetramer of two alpha and two beta chains.</text>
</comment>
<dbReference type="PANTHER" id="PTHR23100">
    <property type="entry name" value="ARGININE BIOSYNTHESIS BIFUNCTIONAL PROTEIN ARGJ"/>
    <property type="match status" value="1"/>
</dbReference>
<evidence type="ECO:0000256" key="7">
    <source>
        <dbReference type="ARBA" id="ARBA00023315"/>
    </source>
</evidence>
<comment type="pathway">
    <text evidence="9">Amino-acid biosynthesis; L-arginine biosynthesis; N(2)-acetyl-L-ornithine from L-glutamate: step 1/4.</text>
</comment>
<feature type="site" description="Involved in the stabilization of negative charge on the oxyanion by the formation of the oxyanion hole" evidence="9">
    <location>
        <position position="174"/>
    </location>
</feature>
<feature type="binding site" evidence="9">
    <location>
        <position position="237"/>
    </location>
    <ligand>
        <name>substrate</name>
    </ligand>
</feature>
<dbReference type="PANTHER" id="PTHR23100:SF0">
    <property type="entry name" value="ARGININE BIOSYNTHESIS BIFUNCTIONAL PROTEIN ARGJ, MITOCHONDRIAL"/>
    <property type="match status" value="1"/>
</dbReference>
<protein>
    <recommendedName>
        <fullName evidence="9">Arginine biosynthesis bifunctional protein ArgJ</fullName>
    </recommendedName>
    <domain>
        <recommendedName>
            <fullName evidence="9">Glutamate N-acetyltransferase</fullName>
            <ecNumber evidence="9">2.3.1.35</ecNumber>
        </recommendedName>
        <alternativeName>
            <fullName evidence="9">Ornithine acetyltransferase</fullName>
            <shortName evidence="9">OATase</shortName>
        </alternativeName>
        <alternativeName>
            <fullName evidence="9">Ornithine transacetylase</fullName>
        </alternativeName>
    </domain>
    <domain>
        <recommendedName>
            <fullName evidence="9">Amino-acid acetyltransferase</fullName>
            <ecNumber evidence="9">2.3.1.1</ecNumber>
        </recommendedName>
        <alternativeName>
            <fullName evidence="9">N-acetylglutamate synthase</fullName>
            <shortName evidence="9">AGSase</shortName>
        </alternativeName>
    </domain>
    <component>
        <recommendedName>
            <fullName evidence="9">Arginine biosynthesis bifunctional protein ArgJ alpha chain</fullName>
        </recommendedName>
    </component>
    <component>
        <recommendedName>
            <fullName evidence="9">Arginine biosynthesis bifunctional protein ArgJ beta chain</fullName>
        </recommendedName>
    </component>
</protein>
<evidence type="ECO:0000256" key="2">
    <source>
        <dbReference type="ARBA" id="ARBA00011475"/>
    </source>
</evidence>
<keyword evidence="5 9" id="KW-0808">Transferase</keyword>
<evidence type="ECO:0000256" key="9">
    <source>
        <dbReference type="HAMAP-Rule" id="MF_01106"/>
    </source>
</evidence>
<dbReference type="GO" id="GO:0006526">
    <property type="term" value="P:L-arginine biosynthetic process"/>
    <property type="evidence" value="ECO:0007669"/>
    <property type="project" value="UniProtKB-UniRule"/>
</dbReference>
<evidence type="ECO:0000256" key="6">
    <source>
        <dbReference type="ARBA" id="ARBA00022813"/>
    </source>
</evidence>
<comment type="catalytic activity">
    <reaction evidence="8 9">
        <text>N(2)-acetyl-L-ornithine + L-glutamate = N-acetyl-L-glutamate + L-ornithine</text>
        <dbReference type="Rhea" id="RHEA:15349"/>
        <dbReference type="ChEBI" id="CHEBI:29985"/>
        <dbReference type="ChEBI" id="CHEBI:44337"/>
        <dbReference type="ChEBI" id="CHEBI:46911"/>
        <dbReference type="ChEBI" id="CHEBI:57805"/>
        <dbReference type="EC" id="2.3.1.35"/>
    </reaction>
</comment>
<evidence type="ECO:0000256" key="8">
    <source>
        <dbReference type="ARBA" id="ARBA00049439"/>
    </source>
</evidence>
<dbReference type="GO" id="GO:0005737">
    <property type="term" value="C:cytoplasm"/>
    <property type="evidence" value="ECO:0007669"/>
    <property type="project" value="UniProtKB-SubCell"/>
</dbReference>
<dbReference type="SUPFAM" id="SSF56266">
    <property type="entry name" value="DmpA/ArgJ-like"/>
    <property type="match status" value="1"/>
</dbReference>
<keyword evidence="9" id="KW-0963">Cytoplasm</keyword>
<evidence type="ECO:0000256" key="1">
    <source>
        <dbReference type="ARBA" id="ARBA00006774"/>
    </source>
</evidence>
<keyword evidence="4 9" id="KW-0028">Amino-acid biosynthesis</keyword>
<dbReference type="EC" id="2.3.1.35" evidence="9"/>
<evidence type="ECO:0000313" key="11">
    <source>
        <dbReference type="EMBL" id="BAQ71124.1"/>
    </source>
</evidence>
<feature type="active site" description="Nucleophile" evidence="9">
    <location>
        <position position="248"/>
    </location>
</feature>
<evidence type="ECO:0000256" key="10">
    <source>
        <dbReference type="SAM" id="MobiDB-lite"/>
    </source>
</evidence>
<dbReference type="Gene3D" id="3.60.70.12">
    <property type="entry name" value="L-amino peptidase D-ALA esterase/amidase"/>
    <property type="match status" value="1"/>
</dbReference>
<dbReference type="EC" id="2.3.1.1" evidence="9"/>
<dbReference type="GO" id="GO:0006592">
    <property type="term" value="P:ornithine biosynthetic process"/>
    <property type="evidence" value="ECO:0007669"/>
    <property type="project" value="TreeGrafter"/>
</dbReference>
<dbReference type="PATRIC" id="fig|35806.4.peg.4102"/>
<evidence type="ECO:0000256" key="5">
    <source>
        <dbReference type="ARBA" id="ARBA00022679"/>
    </source>
</evidence>
<keyword evidence="3 9" id="KW-0055">Arginine biosynthesis</keyword>
<dbReference type="UniPathway" id="UPA00068">
    <property type="reaction ID" value="UER00106"/>
</dbReference>
<feature type="binding site" evidence="9">
    <location>
        <position position="463"/>
    </location>
    <ligand>
        <name>substrate</name>
    </ligand>
</feature>